<dbReference type="GO" id="GO:0044780">
    <property type="term" value="P:bacterial-type flagellum assembly"/>
    <property type="evidence" value="ECO:0007669"/>
    <property type="project" value="UniProtKB-UniRule"/>
</dbReference>
<dbReference type="EMBL" id="BOPG01000001">
    <property type="protein sequence ID" value="GIJ52530.1"/>
    <property type="molecule type" value="Genomic_DNA"/>
</dbReference>
<evidence type="ECO:0000313" key="12">
    <source>
        <dbReference type="Proteomes" id="UP000612585"/>
    </source>
</evidence>
<keyword evidence="4 10" id="KW-1003">Cell membrane</keyword>
<comment type="subcellular location">
    <subcellularLocation>
        <location evidence="10">Cell membrane</location>
        <topology evidence="10">Multi-pass membrane protein</topology>
    </subcellularLocation>
    <subcellularLocation>
        <location evidence="10">Bacterial flagellum basal body</location>
    </subcellularLocation>
</comment>
<keyword evidence="12" id="KW-1185">Reference proteome</keyword>
<dbReference type="GO" id="GO:0005886">
    <property type="term" value="C:plasma membrane"/>
    <property type="evidence" value="ECO:0007669"/>
    <property type="project" value="UniProtKB-SubCell"/>
</dbReference>
<evidence type="ECO:0000256" key="7">
    <source>
        <dbReference type="ARBA" id="ARBA00023136"/>
    </source>
</evidence>
<dbReference type="GO" id="GO:0006605">
    <property type="term" value="P:protein targeting"/>
    <property type="evidence" value="ECO:0007669"/>
    <property type="project" value="UniProtKB-UniRule"/>
</dbReference>
<dbReference type="GO" id="GO:0009425">
    <property type="term" value="C:bacterial-type flagellum basal body"/>
    <property type="evidence" value="ECO:0007669"/>
    <property type="project" value="UniProtKB-SubCell"/>
</dbReference>
<reference evidence="11" key="1">
    <citation type="submission" date="2021-01" db="EMBL/GenBank/DDBJ databases">
        <title>Whole genome shotgun sequence of Virgisporangium aurantiacum NBRC 16421.</title>
        <authorList>
            <person name="Komaki H."/>
            <person name="Tamura T."/>
        </authorList>
    </citation>
    <scope>NUCLEOTIDE SEQUENCE</scope>
    <source>
        <strain evidence="11">NBRC 16421</strain>
    </source>
</reference>
<comment type="caution">
    <text evidence="11">The sequence shown here is derived from an EMBL/GenBank/DDBJ whole genome shotgun (WGS) entry which is preliminary data.</text>
</comment>
<keyword evidence="7 10" id="KW-0472">Membrane</keyword>
<comment type="function">
    <text evidence="1 10">Role in flagellar biosynthesis.</text>
</comment>
<dbReference type="Proteomes" id="UP000612585">
    <property type="component" value="Unassembled WGS sequence"/>
</dbReference>
<evidence type="ECO:0000256" key="6">
    <source>
        <dbReference type="ARBA" id="ARBA00022989"/>
    </source>
</evidence>
<feature type="transmembrane region" description="Helical" evidence="10">
    <location>
        <begin position="12"/>
        <end position="30"/>
    </location>
</feature>
<keyword evidence="11" id="KW-0966">Cell projection</keyword>
<dbReference type="PANTHER" id="PTHR30065:SF1">
    <property type="entry name" value="SURFACE PRESENTATION OF ANTIGENS PROTEIN SPAR"/>
    <property type="match status" value="1"/>
</dbReference>
<keyword evidence="5 10" id="KW-0812">Transmembrane</keyword>
<evidence type="ECO:0000313" key="11">
    <source>
        <dbReference type="EMBL" id="GIJ52530.1"/>
    </source>
</evidence>
<gene>
    <name evidence="11" type="primary">fliR</name>
    <name evidence="11" type="ORF">Vau01_000460</name>
</gene>
<keyword evidence="6 10" id="KW-1133">Transmembrane helix</keyword>
<dbReference type="AlphaFoldDB" id="A0A8J3YZE0"/>
<accession>A0A8J3YZE0</accession>
<dbReference type="RefSeq" id="WP_203985516.1">
    <property type="nucleotide sequence ID" value="NZ_BOPG01000001.1"/>
</dbReference>
<dbReference type="InterPro" id="IPR002010">
    <property type="entry name" value="T3SS_IM_R"/>
</dbReference>
<proteinExistence type="inferred from homology"/>
<keyword evidence="11" id="KW-0282">Flagellum</keyword>
<evidence type="ECO:0000256" key="1">
    <source>
        <dbReference type="ARBA" id="ARBA00002578"/>
    </source>
</evidence>
<feature type="transmembrane region" description="Helical" evidence="10">
    <location>
        <begin position="122"/>
        <end position="144"/>
    </location>
</feature>
<evidence type="ECO:0000256" key="8">
    <source>
        <dbReference type="ARBA" id="ARBA00023143"/>
    </source>
</evidence>
<dbReference type="PRINTS" id="PR00953">
    <property type="entry name" value="TYPE3IMRPROT"/>
</dbReference>
<protein>
    <recommendedName>
        <fullName evidence="3 9">Flagellar biosynthetic protein FliR</fullName>
    </recommendedName>
</protein>
<evidence type="ECO:0000256" key="2">
    <source>
        <dbReference type="ARBA" id="ARBA00009772"/>
    </source>
</evidence>
<organism evidence="11 12">
    <name type="scientific">Virgisporangium aurantiacum</name>
    <dbReference type="NCBI Taxonomy" id="175570"/>
    <lineage>
        <taxon>Bacteria</taxon>
        <taxon>Bacillati</taxon>
        <taxon>Actinomycetota</taxon>
        <taxon>Actinomycetes</taxon>
        <taxon>Micromonosporales</taxon>
        <taxon>Micromonosporaceae</taxon>
        <taxon>Virgisporangium</taxon>
    </lineage>
</organism>
<feature type="transmembrane region" description="Helical" evidence="10">
    <location>
        <begin position="37"/>
        <end position="56"/>
    </location>
</feature>
<keyword evidence="11" id="KW-0969">Cilium</keyword>
<evidence type="ECO:0000256" key="9">
    <source>
        <dbReference type="NCBIfam" id="TIGR01400"/>
    </source>
</evidence>
<feature type="transmembrane region" description="Helical" evidence="10">
    <location>
        <begin position="99"/>
        <end position="116"/>
    </location>
</feature>
<feature type="transmembrane region" description="Helical" evidence="10">
    <location>
        <begin position="214"/>
        <end position="234"/>
    </location>
</feature>
<dbReference type="PANTHER" id="PTHR30065">
    <property type="entry name" value="FLAGELLAR BIOSYNTHETIC PROTEIN FLIR"/>
    <property type="match status" value="1"/>
</dbReference>
<feature type="transmembrane region" description="Helical" evidence="10">
    <location>
        <begin position="178"/>
        <end position="202"/>
    </location>
</feature>
<comment type="similarity">
    <text evidence="2 10">Belongs to the FliR/MopE/SpaR family.</text>
</comment>
<feature type="transmembrane region" description="Helical" evidence="10">
    <location>
        <begin position="68"/>
        <end position="92"/>
    </location>
</feature>
<evidence type="ECO:0000256" key="4">
    <source>
        <dbReference type="ARBA" id="ARBA00022475"/>
    </source>
</evidence>
<evidence type="ECO:0000256" key="10">
    <source>
        <dbReference type="RuleBase" id="RU362071"/>
    </source>
</evidence>
<dbReference type="InterPro" id="IPR006303">
    <property type="entry name" value="FliR"/>
</dbReference>
<dbReference type="NCBIfam" id="TIGR01400">
    <property type="entry name" value="fliR"/>
    <property type="match status" value="1"/>
</dbReference>
<evidence type="ECO:0000256" key="5">
    <source>
        <dbReference type="ARBA" id="ARBA00022692"/>
    </source>
</evidence>
<dbReference type="Pfam" id="PF01311">
    <property type="entry name" value="Bac_export_1"/>
    <property type="match status" value="1"/>
</dbReference>
<evidence type="ECO:0000256" key="3">
    <source>
        <dbReference type="ARBA" id="ARBA00021717"/>
    </source>
</evidence>
<keyword evidence="8 10" id="KW-0975">Bacterial flagellum</keyword>
<sequence>MNLGVAEDTLIAVLLASVRALAWLIAVPPFNSRLVPARVKAIVSVAIALPLAPMLVDSAPPTSDTGRFLGAILEQVVVGASLGFVTALFFAAVQAAGSMIDLFGGFSVAFAFDPFANSGTAVFGRFYNILATALLFATDGYAMIVRGFATSYRTLPIGGVFSWEGLARLLTTGVDQMFLAALQIAGPLVAVLFCTDVALGLLTRVAPGLNVFSLAFPLKIALTLTVAGTALVLLPHAFTGLIDRAVRAVLDLIGG</sequence>
<name>A0A8J3YZE0_9ACTN</name>